<evidence type="ECO:0000313" key="1">
    <source>
        <dbReference type="EMBL" id="GAI36341.1"/>
    </source>
</evidence>
<reference evidence="1" key="1">
    <citation type="journal article" date="2014" name="Front. Microbiol.">
        <title>High frequency of phylogenetically diverse reductive dehalogenase-homologous genes in deep subseafloor sedimentary metagenomes.</title>
        <authorList>
            <person name="Kawai M."/>
            <person name="Futagami T."/>
            <person name="Toyoda A."/>
            <person name="Takaki Y."/>
            <person name="Nishi S."/>
            <person name="Hori S."/>
            <person name="Arai W."/>
            <person name="Tsubouchi T."/>
            <person name="Morono Y."/>
            <person name="Uchiyama I."/>
            <person name="Ito T."/>
            <person name="Fujiyama A."/>
            <person name="Inagaki F."/>
            <person name="Takami H."/>
        </authorList>
    </citation>
    <scope>NUCLEOTIDE SEQUENCE</scope>
    <source>
        <strain evidence="1">Expedition CK06-06</strain>
    </source>
</reference>
<accession>X1P1M3</accession>
<sequence length="43" mass="4550">PEDVAKVVAFLCSEEAFMIRGQTIIVDGGTSVAPFILPEEGGR</sequence>
<proteinExistence type="predicted"/>
<dbReference type="InterPro" id="IPR036291">
    <property type="entry name" value="NAD(P)-bd_dom_sf"/>
</dbReference>
<dbReference type="AlphaFoldDB" id="X1P1M3"/>
<dbReference type="EMBL" id="BARV01023402">
    <property type="protein sequence ID" value="GAI36341.1"/>
    <property type="molecule type" value="Genomic_DNA"/>
</dbReference>
<dbReference type="SUPFAM" id="SSF51735">
    <property type="entry name" value="NAD(P)-binding Rossmann-fold domains"/>
    <property type="match status" value="1"/>
</dbReference>
<name>X1P1M3_9ZZZZ</name>
<dbReference type="Gene3D" id="3.40.50.720">
    <property type="entry name" value="NAD(P)-binding Rossmann-like Domain"/>
    <property type="match status" value="1"/>
</dbReference>
<organism evidence="1">
    <name type="scientific">marine sediment metagenome</name>
    <dbReference type="NCBI Taxonomy" id="412755"/>
    <lineage>
        <taxon>unclassified sequences</taxon>
        <taxon>metagenomes</taxon>
        <taxon>ecological metagenomes</taxon>
    </lineage>
</organism>
<feature type="non-terminal residue" evidence="1">
    <location>
        <position position="1"/>
    </location>
</feature>
<dbReference type="InterPro" id="IPR002347">
    <property type="entry name" value="SDR_fam"/>
</dbReference>
<gene>
    <name evidence="1" type="ORF">S06H3_38399</name>
</gene>
<evidence type="ECO:0008006" key="2">
    <source>
        <dbReference type="Google" id="ProtNLM"/>
    </source>
</evidence>
<protein>
    <recommendedName>
        <fullName evidence="2">SDR family oxidoreductase</fullName>
    </recommendedName>
</protein>
<dbReference type="Pfam" id="PF13561">
    <property type="entry name" value="adh_short_C2"/>
    <property type="match status" value="1"/>
</dbReference>
<comment type="caution">
    <text evidence="1">The sequence shown here is derived from an EMBL/GenBank/DDBJ whole genome shotgun (WGS) entry which is preliminary data.</text>
</comment>